<dbReference type="InterPro" id="IPR045865">
    <property type="entry name" value="ACT-like_dom_sf"/>
</dbReference>
<dbReference type="Pfam" id="PF13740">
    <property type="entry name" value="ACT_6"/>
    <property type="match status" value="1"/>
</dbReference>
<gene>
    <name evidence="1" type="ORF">MOPEL_096_00070</name>
</gene>
<name>H5UTE2_9MICO</name>
<sequence length="173" mass="18264">MDVLVVAFTGDDAPGLVHALAEVVSDHGGNWESSHMVSWHGVFAGTLVVSAERDRCEALAEDLRALDGMLQVTVHHASGTPERPHAQSLHLDVVGGDHPGIVEDIAAAIARPRVNVRCLDSESRPAAADGAHEFHVHAELEVGADVDVAAWGEELRSRGEAVGVTVDLVPVED</sequence>
<evidence type="ECO:0000313" key="2">
    <source>
        <dbReference type="Proteomes" id="UP000004367"/>
    </source>
</evidence>
<dbReference type="InterPro" id="IPR016867">
    <property type="entry name" value="GcvR"/>
</dbReference>
<dbReference type="Gene3D" id="3.30.70.260">
    <property type="match status" value="2"/>
</dbReference>
<comment type="caution">
    <text evidence="1">The sequence shown here is derived from an EMBL/GenBank/DDBJ whole genome shotgun (WGS) entry which is preliminary data.</text>
</comment>
<protein>
    <recommendedName>
        <fullName evidence="3">ACT domain-containing protein</fullName>
    </recommendedName>
</protein>
<dbReference type="eggNOG" id="COG2716">
    <property type="taxonomic scope" value="Bacteria"/>
</dbReference>
<keyword evidence="2" id="KW-1185">Reference proteome</keyword>
<proteinExistence type="predicted"/>
<organism evidence="1 2">
    <name type="scientific">Mobilicoccus pelagius NBRC 104925</name>
    <dbReference type="NCBI Taxonomy" id="1089455"/>
    <lineage>
        <taxon>Bacteria</taxon>
        <taxon>Bacillati</taxon>
        <taxon>Actinomycetota</taxon>
        <taxon>Actinomycetes</taxon>
        <taxon>Micrococcales</taxon>
        <taxon>Dermatophilaceae</taxon>
        <taxon>Mobilicoccus</taxon>
    </lineage>
</organism>
<dbReference type="EMBL" id="BAFE01000073">
    <property type="protein sequence ID" value="GAB49000.1"/>
    <property type="molecule type" value="Genomic_DNA"/>
</dbReference>
<dbReference type="InterPro" id="IPR050990">
    <property type="entry name" value="UPF0237/GcvR_regulator"/>
</dbReference>
<dbReference type="PIRSF" id="PIRSF028103">
    <property type="entry name" value="GcvR"/>
    <property type="match status" value="1"/>
</dbReference>
<dbReference type="PANTHER" id="PTHR34875:SF6">
    <property type="entry name" value="UPF0237 PROTEIN MJ1558"/>
    <property type="match status" value="1"/>
</dbReference>
<accession>H5UTE2</accession>
<dbReference type="Proteomes" id="UP000004367">
    <property type="component" value="Unassembled WGS sequence"/>
</dbReference>
<dbReference type="RefSeq" id="WP_009482898.1">
    <property type="nucleotide sequence ID" value="NZ_BAFE01000073.1"/>
</dbReference>
<dbReference type="SUPFAM" id="SSF55021">
    <property type="entry name" value="ACT-like"/>
    <property type="match status" value="2"/>
</dbReference>
<dbReference type="PANTHER" id="PTHR34875">
    <property type="entry name" value="UPF0237 PROTEIN MJ1558"/>
    <property type="match status" value="1"/>
</dbReference>
<dbReference type="AlphaFoldDB" id="H5UTE2"/>
<evidence type="ECO:0008006" key="3">
    <source>
        <dbReference type="Google" id="ProtNLM"/>
    </source>
</evidence>
<dbReference type="GO" id="GO:0006355">
    <property type="term" value="P:regulation of DNA-templated transcription"/>
    <property type="evidence" value="ECO:0007669"/>
    <property type="project" value="InterPro"/>
</dbReference>
<evidence type="ECO:0000313" key="1">
    <source>
        <dbReference type="EMBL" id="GAB49000.1"/>
    </source>
</evidence>
<reference evidence="1 2" key="1">
    <citation type="submission" date="2012-02" db="EMBL/GenBank/DDBJ databases">
        <title>Whole genome shotgun sequence of Mobilicoccus pelagius NBRC 104925.</title>
        <authorList>
            <person name="Yoshida Y."/>
            <person name="Hosoyama A."/>
            <person name="Tsuchikane K."/>
            <person name="Katsumata H."/>
            <person name="Yamazaki S."/>
            <person name="Fujita N."/>
        </authorList>
    </citation>
    <scope>NUCLEOTIDE SEQUENCE [LARGE SCALE GENOMIC DNA]</scope>
    <source>
        <strain evidence="1 2">NBRC 104925</strain>
    </source>
</reference>
<dbReference type="STRING" id="1089455.MOPEL_096_00070"/>